<keyword evidence="5" id="KW-0408">Iron</keyword>
<dbReference type="PANTHER" id="PTHR33099">
    <property type="entry name" value="FE2OG DIOXYGENASE DOMAIN-CONTAINING PROTEIN"/>
    <property type="match status" value="1"/>
</dbReference>
<dbReference type="InterPro" id="IPR006620">
    <property type="entry name" value="Pro_4_hyd_alph"/>
</dbReference>
<dbReference type="PANTHER" id="PTHR33099:SF14">
    <property type="entry name" value="PROLYL 4-HYDROXYLASE ALPHA SUBUNIT FE(2+) 2OG DIOXYGENASE DOMAIN-CONTAINING PROTEIN"/>
    <property type="match status" value="1"/>
</dbReference>
<dbReference type="PROSITE" id="PS51471">
    <property type="entry name" value="FE2OG_OXY"/>
    <property type="match status" value="2"/>
</dbReference>
<evidence type="ECO:0000256" key="4">
    <source>
        <dbReference type="ARBA" id="ARBA00023002"/>
    </source>
</evidence>
<comment type="caution">
    <text evidence="7">The sequence shown here is derived from an EMBL/GenBank/DDBJ whole genome shotgun (WGS) entry which is preliminary data.</text>
</comment>
<dbReference type="EMBL" id="CALNXK010000315">
    <property type="protein sequence ID" value="CAH3182158.1"/>
    <property type="molecule type" value="Genomic_DNA"/>
</dbReference>
<evidence type="ECO:0000256" key="2">
    <source>
        <dbReference type="ARBA" id="ARBA00022723"/>
    </source>
</evidence>
<gene>
    <name evidence="7" type="ORF">PLOB_00026454</name>
</gene>
<reference evidence="7 8" key="1">
    <citation type="submission" date="2022-05" db="EMBL/GenBank/DDBJ databases">
        <authorList>
            <consortium name="Genoscope - CEA"/>
            <person name="William W."/>
        </authorList>
    </citation>
    <scope>NUCLEOTIDE SEQUENCE [LARGE SCALE GENOMIC DNA]</scope>
</reference>
<feature type="domain" description="Fe2OG dioxygenase" evidence="6">
    <location>
        <begin position="411"/>
        <end position="508"/>
    </location>
</feature>
<dbReference type="Pfam" id="PF13640">
    <property type="entry name" value="2OG-FeII_Oxy_3"/>
    <property type="match status" value="2"/>
</dbReference>
<evidence type="ECO:0000313" key="7">
    <source>
        <dbReference type="EMBL" id="CAH3182158.1"/>
    </source>
</evidence>
<dbReference type="Gene3D" id="2.60.120.620">
    <property type="entry name" value="q2cbj1_9rhob like domain"/>
    <property type="match status" value="2"/>
</dbReference>
<dbReference type="InterPro" id="IPR005123">
    <property type="entry name" value="Oxoglu/Fe-dep_dioxygenase_dom"/>
</dbReference>
<comment type="cofactor">
    <cofactor evidence="1">
        <name>L-ascorbate</name>
        <dbReference type="ChEBI" id="CHEBI:38290"/>
    </cofactor>
</comment>
<proteinExistence type="predicted"/>
<dbReference type="InterPro" id="IPR044862">
    <property type="entry name" value="Pro_4_hyd_alph_FE2OG_OXY"/>
</dbReference>
<evidence type="ECO:0000256" key="5">
    <source>
        <dbReference type="ARBA" id="ARBA00023004"/>
    </source>
</evidence>
<evidence type="ECO:0000313" key="8">
    <source>
        <dbReference type="Proteomes" id="UP001159405"/>
    </source>
</evidence>
<keyword evidence="3" id="KW-0223">Dioxygenase</keyword>
<dbReference type="Proteomes" id="UP001159405">
    <property type="component" value="Unassembled WGS sequence"/>
</dbReference>
<accession>A0ABN8RUI3</accession>
<keyword evidence="2" id="KW-0479">Metal-binding</keyword>
<organism evidence="7 8">
    <name type="scientific">Porites lobata</name>
    <dbReference type="NCBI Taxonomy" id="104759"/>
    <lineage>
        <taxon>Eukaryota</taxon>
        <taxon>Metazoa</taxon>
        <taxon>Cnidaria</taxon>
        <taxon>Anthozoa</taxon>
        <taxon>Hexacorallia</taxon>
        <taxon>Scleractinia</taxon>
        <taxon>Fungiina</taxon>
        <taxon>Poritidae</taxon>
        <taxon>Porites</taxon>
    </lineage>
</organism>
<evidence type="ECO:0000256" key="3">
    <source>
        <dbReference type="ARBA" id="ARBA00022964"/>
    </source>
</evidence>
<dbReference type="SMART" id="SM00702">
    <property type="entry name" value="P4Hc"/>
    <property type="match status" value="2"/>
</dbReference>
<evidence type="ECO:0000259" key="6">
    <source>
        <dbReference type="PROSITE" id="PS51471"/>
    </source>
</evidence>
<keyword evidence="8" id="KW-1185">Reference proteome</keyword>
<evidence type="ECO:0000256" key="1">
    <source>
        <dbReference type="ARBA" id="ARBA00001961"/>
    </source>
</evidence>
<keyword evidence="4" id="KW-0560">Oxidoreductase</keyword>
<feature type="domain" description="Fe2OG dioxygenase" evidence="6">
    <location>
        <begin position="98"/>
        <end position="195"/>
    </location>
</feature>
<protein>
    <recommendedName>
        <fullName evidence="6">Fe2OG dioxygenase domain-containing protein</fullName>
    </recommendedName>
</protein>
<name>A0ABN8RUI3_9CNID</name>
<sequence>MDKFVLKVTPTTPEANENDWKEYELANIPLDELLQYCSPAPFGDLRKMKTVLDPDSNRFTIEREHTYMSQSRMVNDIPGRTWIARRIEGSFTPGRSVKLERYKLNVYSGGGFFKSHVDSPSDDEMIGTLVLCLPSPHKGGELCVSHDGLEHVFDFSNHSGDKSKIQWAAFYSDCIHEVKPVLQGHRVTITYNITLPSSVYHKKRHFQHLRSKDDPDSLDEHFEVSAENPSITTKALANVNSELEKIRQQGRNSAARIGILLKHKYISKGLQPPLLKGEDKVLYDFLMEKQWKCQLISVFSKPLFCCGGSLQPPDFDKLTLKVRPTKDKEHWLEYKLTDLAVDELLKYCSPAPFGDLREMKTVLDSEVRLAYEIETERFKIDSTARRLEVVPGGICIERRIEDTLTPGRYVKLDPYKVNVYNEGGFFKPHADSPSGDEMIGTLVLCLPSPHKGGELCVSHDGLEHVFDFSQRSGEANRVQWAAFYSNCIHEVKPVLEGHRVTVTYNITLPNDRHKRRGAEFILGYSVPVKEHFEVSTESPSMIAKNLTNVHDELHKIRQQVSGSPSHTGIILKHKYISKGLQQRLLKGEDKVLYDFLIEKQWKCTLMSVLSRYQTEAVYPDIEDAELEETHEIYELNQLPSSPFAVTSEAPRNYWPIGLRRDHRKWRAGIPFIDIYRRDENGTLVRNDEGHGQWLANDVEAVGVDKIYLESAVIVELCEKP</sequence>